<feature type="region of interest" description="Disordered" evidence="1">
    <location>
        <begin position="61"/>
        <end position="111"/>
    </location>
</feature>
<comment type="caution">
    <text evidence="4">The sequence shown here is derived from an EMBL/GenBank/DDBJ whole genome shotgun (WGS) entry which is preliminary data.</text>
</comment>
<name>A0AAV5JUS5_9ROSI</name>
<dbReference type="InterPro" id="IPR006867">
    <property type="entry name" value="DUF632"/>
</dbReference>
<accession>A0AAV5JUS5</accession>
<reference evidence="4 5" key="1">
    <citation type="journal article" date="2021" name="Commun. Biol.">
        <title>The genome of Shorea leprosula (Dipterocarpaceae) highlights the ecological relevance of drought in aseasonal tropical rainforests.</title>
        <authorList>
            <person name="Ng K.K.S."/>
            <person name="Kobayashi M.J."/>
            <person name="Fawcett J.A."/>
            <person name="Hatakeyama M."/>
            <person name="Paape T."/>
            <person name="Ng C.H."/>
            <person name="Ang C.C."/>
            <person name="Tnah L.H."/>
            <person name="Lee C.T."/>
            <person name="Nishiyama T."/>
            <person name="Sese J."/>
            <person name="O'Brien M.J."/>
            <person name="Copetti D."/>
            <person name="Mohd Noor M.I."/>
            <person name="Ong R.C."/>
            <person name="Putra M."/>
            <person name="Sireger I.Z."/>
            <person name="Indrioko S."/>
            <person name="Kosugi Y."/>
            <person name="Izuno A."/>
            <person name="Isagi Y."/>
            <person name="Lee S.L."/>
            <person name="Shimizu K.K."/>
        </authorList>
    </citation>
    <scope>NUCLEOTIDE SEQUENCE [LARGE SCALE GENOMIC DNA]</scope>
    <source>
        <strain evidence="4">214</strain>
    </source>
</reference>
<dbReference type="EMBL" id="BPVZ01000045">
    <property type="protein sequence ID" value="GKV16156.1"/>
    <property type="molecule type" value="Genomic_DNA"/>
</dbReference>
<feature type="region of interest" description="Disordered" evidence="1">
    <location>
        <begin position="217"/>
        <end position="265"/>
    </location>
</feature>
<dbReference type="PANTHER" id="PTHR21450:SF19">
    <property type="entry name" value="F5M15.15"/>
    <property type="match status" value="1"/>
</dbReference>
<sequence>MGCATSKLYDMPAVAFCRDRCDFLEEALRQSYALADAHVAYMKSLESLGPALRLFFEQTVDSPGSTENSSKPFSPPSSFDRSPSTTSNSDSHIRFDSSSDEEEGHGGSEFELSNHIHSNYLDRSSPNLYSLGNHNHGTNADRAFDYFSHSNGFYDSGSKTPPPPPPRSTAWDYLNFFDESYQRYELPYSASEAARDKGDNNLEVKVVKQIRGDKDVGVNSASKVNGEENGIPETTPVEKKKEKKEKKEQLKESSDSNEPKIERGKQTISEVIRELQVLFEKASGSGNGVSKMLDTGKFRYHNNKSVYQGSSKMLNMITSNFPVEEPLLSTETIGSDSEEYWTVNLENLSSTLKKLCMWEKKLYDEVKAAEKLRVIHSKKSRQMKSLDENGGDARKVDSIRTSIWTLSTKMTVAVQVIDRISITINKLMNEELWPQICELIQRLLEMWKAMLECHGCQYQTVIEAKCLTVVALKGRLDDDQLEVVMQLKLELQKWCLTFCIWIEAQKGFVKALNGWLLICLQYEPKETADGMLPGSDRLAAPPLFLIIHQWSQEMNRLEEKKVVEAIHELFTSVNHLLEQHNAELQIVDKDTERRVKILERKEQKIQKIVQARVKRMTLLPREETEPLLAREAIHAYESKNTKATSLKLGLEHIFTAMEKLASISTQAYKELHLYSQAGKATQVSPEQNASDS</sequence>
<dbReference type="Pfam" id="PF04783">
    <property type="entry name" value="DUF630"/>
    <property type="match status" value="1"/>
</dbReference>
<protein>
    <submittedName>
        <fullName evidence="4">Uncharacterized protein</fullName>
    </submittedName>
</protein>
<evidence type="ECO:0000313" key="5">
    <source>
        <dbReference type="Proteomes" id="UP001054252"/>
    </source>
</evidence>
<evidence type="ECO:0000259" key="3">
    <source>
        <dbReference type="Pfam" id="PF04783"/>
    </source>
</evidence>
<dbReference type="AlphaFoldDB" id="A0AAV5JUS5"/>
<dbReference type="Proteomes" id="UP001054252">
    <property type="component" value="Unassembled WGS sequence"/>
</dbReference>
<organism evidence="4 5">
    <name type="scientific">Rubroshorea leprosula</name>
    <dbReference type="NCBI Taxonomy" id="152421"/>
    <lineage>
        <taxon>Eukaryota</taxon>
        <taxon>Viridiplantae</taxon>
        <taxon>Streptophyta</taxon>
        <taxon>Embryophyta</taxon>
        <taxon>Tracheophyta</taxon>
        <taxon>Spermatophyta</taxon>
        <taxon>Magnoliopsida</taxon>
        <taxon>eudicotyledons</taxon>
        <taxon>Gunneridae</taxon>
        <taxon>Pentapetalae</taxon>
        <taxon>rosids</taxon>
        <taxon>malvids</taxon>
        <taxon>Malvales</taxon>
        <taxon>Dipterocarpaceae</taxon>
        <taxon>Rubroshorea</taxon>
    </lineage>
</organism>
<evidence type="ECO:0000313" key="4">
    <source>
        <dbReference type="EMBL" id="GKV16156.1"/>
    </source>
</evidence>
<dbReference type="Pfam" id="PF04782">
    <property type="entry name" value="DUF632"/>
    <property type="match status" value="1"/>
</dbReference>
<feature type="domain" description="DUF632" evidence="2">
    <location>
        <begin position="269"/>
        <end position="574"/>
    </location>
</feature>
<evidence type="ECO:0000259" key="2">
    <source>
        <dbReference type="Pfam" id="PF04782"/>
    </source>
</evidence>
<dbReference type="PANTHER" id="PTHR21450">
    <property type="entry name" value="PROTEIN ALTERED PHOSPHATE STARVATION RESPONSE 1"/>
    <property type="match status" value="1"/>
</dbReference>
<evidence type="ECO:0000256" key="1">
    <source>
        <dbReference type="SAM" id="MobiDB-lite"/>
    </source>
</evidence>
<feature type="compositionally biased region" description="Basic and acidic residues" evidence="1">
    <location>
        <begin position="236"/>
        <end position="265"/>
    </location>
</feature>
<feature type="compositionally biased region" description="Low complexity" evidence="1">
    <location>
        <begin position="68"/>
        <end position="89"/>
    </location>
</feature>
<proteinExistence type="predicted"/>
<dbReference type="InterPro" id="IPR006868">
    <property type="entry name" value="DUF630"/>
</dbReference>
<feature type="domain" description="DUF630" evidence="3">
    <location>
        <begin position="1"/>
        <end position="58"/>
    </location>
</feature>
<gene>
    <name evidence="4" type="ORF">SLEP1_g26838</name>
</gene>
<keyword evidence="5" id="KW-1185">Reference proteome</keyword>